<reference evidence="2 3" key="1">
    <citation type="submission" date="2018-03" db="EMBL/GenBank/DDBJ databases">
        <title>Genomic Encyclopedia of Type Strains, Phase III (KMG-III): the genomes of soil and plant-associated and newly described type strains.</title>
        <authorList>
            <person name="Whitman W."/>
        </authorList>
    </citation>
    <scope>NUCLEOTIDE SEQUENCE [LARGE SCALE GENOMIC DNA]</scope>
    <source>
        <strain evidence="2 3">CGMCC 4.7097</strain>
    </source>
</reference>
<accession>A0A2P8I5F2</accession>
<feature type="compositionally biased region" description="Basic and acidic residues" evidence="1">
    <location>
        <begin position="14"/>
        <end position="23"/>
    </location>
</feature>
<feature type="region of interest" description="Disordered" evidence="1">
    <location>
        <begin position="1"/>
        <end position="23"/>
    </location>
</feature>
<dbReference type="Proteomes" id="UP000241118">
    <property type="component" value="Unassembled WGS sequence"/>
</dbReference>
<dbReference type="AlphaFoldDB" id="A0A2P8I5F2"/>
<sequence length="63" mass="7372">MESVRVTTRRRRDRTTAERREADADNVIEKRFNAVEKIRRRALSNRESNASAANTEKFFGVTM</sequence>
<evidence type="ECO:0000256" key="1">
    <source>
        <dbReference type="SAM" id="MobiDB-lite"/>
    </source>
</evidence>
<comment type="caution">
    <text evidence="2">The sequence shown here is derived from an EMBL/GenBank/DDBJ whole genome shotgun (WGS) entry which is preliminary data.</text>
</comment>
<dbReference type="EMBL" id="PYAX01000008">
    <property type="protein sequence ID" value="PSL53697.1"/>
    <property type="molecule type" value="Genomic_DNA"/>
</dbReference>
<protein>
    <submittedName>
        <fullName evidence="2">Uncharacterized protein</fullName>
    </submittedName>
</protein>
<gene>
    <name evidence="2" type="ORF">B0I31_108144</name>
</gene>
<keyword evidence="3" id="KW-1185">Reference proteome</keyword>
<proteinExistence type="predicted"/>
<evidence type="ECO:0000313" key="3">
    <source>
        <dbReference type="Proteomes" id="UP000241118"/>
    </source>
</evidence>
<evidence type="ECO:0000313" key="2">
    <source>
        <dbReference type="EMBL" id="PSL53697.1"/>
    </source>
</evidence>
<organism evidence="2 3">
    <name type="scientific">Saccharothrix carnea</name>
    <dbReference type="NCBI Taxonomy" id="1280637"/>
    <lineage>
        <taxon>Bacteria</taxon>
        <taxon>Bacillati</taxon>
        <taxon>Actinomycetota</taxon>
        <taxon>Actinomycetes</taxon>
        <taxon>Pseudonocardiales</taxon>
        <taxon>Pseudonocardiaceae</taxon>
        <taxon>Saccharothrix</taxon>
    </lineage>
</organism>
<name>A0A2P8I5F2_SACCR</name>